<keyword evidence="3" id="KW-1185">Reference proteome</keyword>
<evidence type="ECO:0000313" key="2">
    <source>
        <dbReference type="EMBL" id="MDR7355366.1"/>
    </source>
</evidence>
<dbReference type="EMBL" id="JAVDYF010000001">
    <property type="protein sequence ID" value="MDR7355366.1"/>
    <property type="molecule type" value="Genomic_DNA"/>
</dbReference>
<reference evidence="2 3" key="1">
    <citation type="submission" date="2023-07" db="EMBL/GenBank/DDBJ databases">
        <title>Sequencing the genomes of 1000 actinobacteria strains.</title>
        <authorList>
            <person name="Klenk H.-P."/>
        </authorList>
    </citation>
    <scope>NUCLEOTIDE SEQUENCE [LARGE SCALE GENOMIC DNA]</scope>
    <source>
        <strain evidence="2 3">DSM 44508</strain>
    </source>
</reference>
<dbReference type="Proteomes" id="UP001183619">
    <property type="component" value="Unassembled WGS sequence"/>
</dbReference>
<evidence type="ECO:0000313" key="3">
    <source>
        <dbReference type="Proteomes" id="UP001183619"/>
    </source>
</evidence>
<name>A0ABU2B9R6_9CORY</name>
<comment type="caution">
    <text evidence="2">The sequence shown here is derived from an EMBL/GenBank/DDBJ whole genome shotgun (WGS) entry which is preliminary data.</text>
</comment>
<sequence length="208" mass="24011">MAMNVLVKVLATHPAVRLLVKELRLLSDLVRWIRGHILVPQGALVVSRQGRELTLPIAITVASAIEIVVIELMLTNPKLRLILFLLSVYGVIIFWAYVAQHCIRPSYLTQQECVLRQGGILLGTIPLNTIIWCGYVRGHDDQRRGIVDTRLNLGTSEGTNFLLRLNTPIRVPHERWWWNKQRWSFVTEVALWADQPRELREHMMRGRE</sequence>
<dbReference type="RefSeq" id="WP_343899113.1">
    <property type="nucleotide sequence ID" value="NZ_BAAAJS010000078.1"/>
</dbReference>
<gene>
    <name evidence="2" type="ORF">J2S37_001904</name>
</gene>
<feature type="transmembrane region" description="Helical" evidence="1">
    <location>
        <begin position="53"/>
        <end position="74"/>
    </location>
</feature>
<proteinExistence type="predicted"/>
<keyword evidence="1" id="KW-1133">Transmembrane helix</keyword>
<feature type="transmembrane region" description="Helical" evidence="1">
    <location>
        <begin position="81"/>
        <end position="98"/>
    </location>
</feature>
<keyword evidence="1" id="KW-0472">Membrane</keyword>
<evidence type="ECO:0008006" key="4">
    <source>
        <dbReference type="Google" id="ProtNLM"/>
    </source>
</evidence>
<protein>
    <recommendedName>
        <fullName evidence="4">PH domain-containing protein</fullName>
    </recommendedName>
</protein>
<keyword evidence="1" id="KW-0812">Transmembrane</keyword>
<organism evidence="2 3">
    <name type="scientific">Corynebacterium felinum</name>
    <dbReference type="NCBI Taxonomy" id="131318"/>
    <lineage>
        <taxon>Bacteria</taxon>
        <taxon>Bacillati</taxon>
        <taxon>Actinomycetota</taxon>
        <taxon>Actinomycetes</taxon>
        <taxon>Mycobacteriales</taxon>
        <taxon>Corynebacteriaceae</taxon>
        <taxon>Corynebacterium</taxon>
    </lineage>
</organism>
<evidence type="ECO:0000256" key="1">
    <source>
        <dbReference type="SAM" id="Phobius"/>
    </source>
</evidence>
<accession>A0ABU2B9R6</accession>